<evidence type="ECO:0000313" key="3">
    <source>
        <dbReference type="Proteomes" id="UP000321580"/>
    </source>
</evidence>
<evidence type="ECO:0000256" key="1">
    <source>
        <dbReference type="SAM" id="Phobius"/>
    </source>
</evidence>
<feature type="transmembrane region" description="Helical" evidence="1">
    <location>
        <begin position="306"/>
        <end position="325"/>
    </location>
</feature>
<comment type="caution">
    <text evidence="2">The sequence shown here is derived from an EMBL/GenBank/DDBJ whole genome shotgun (WGS) entry which is preliminary data.</text>
</comment>
<feature type="transmembrane region" description="Helical" evidence="1">
    <location>
        <begin position="365"/>
        <end position="384"/>
    </location>
</feature>
<evidence type="ECO:0000313" key="2">
    <source>
        <dbReference type="EMBL" id="TXB62370.1"/>
    </source>
</evidence>
<feature type="transmembrane region" description="Helical" evidence="1">
    <location>
        <begin position="331"/>
        <end position="353"/>
    </location>
</feature>
<feature type="transmembrane region" description="Helical" evidence="1">
    <location>
        <begin position="152"/>
        <end position="171"/>
    </location>
</feature>
<name>A0A5C6RL75_9BACT</name>
<keyword evidence="1" id="KW-1133">Transmembrane helix</keyword>
<keyword evidence="1" id="KW-0472">Membrane</keyword>
<organism evidence="2 3">
    <name type="scientific">Phaeodactylibacter luteus</name>
    <dbReference type="NCBI Taxonomy" id="1564516"/>
    <lineage>
        <taxon>Bacteria</taxon>
        <taxon>Pseudomonadati</taxon>
        <taxon>Bacteroidota</taxon>
        <taxon>Saprospiria</taxon>
        <taxon>Saprospirales</taxon>
        <taxon>Haliscomenobacteraceae</taxon>
        <taxon>Phaeodactylibacter</taxon>
    </lineage>
</organism>
<reference evidence="2 3" key="1">
    <citation type="submission" date="2019-08" db="EMBL/GenBank/DDBJ databases">
        <title>Genome of Phaeodactylibacter luteus.</title>
        <authorList>
            <person name="Bowman J.P."/>
        </authorList>
    </citation>
    <scope>NUCLEOTIDE SEQUENCE [LARGE SCALE GENOMIC DNA]</scope>
    <source>
        <strain evidence="2 3">KCTC 42180</strain>
    </source>
</reference>
<gene>
    <name evidence="2" type="ORF">FRY97_14520</name>
</gene>
<feature type="transmembrane region" description="Helical" evidence="1">
    <location>
        <begin position="14"/>
        <end position="32"/>
    </location>
</feature>
<dbReference type="RefSeq" id="WP_147168277.1">
    <property type="nucleotide sequence ID" value="NZ_VOOR01000031.1"/>
</dbReference>
<feature type="transmembrane region" description="Helical" evidence="1">
    <location>
        <begin position="390"/>
        <end position="410"/>
    </location>
</feature>
<feature type="transmembrane region" description="Helical" evidence="1">
    <location>
        <begin position="120"/>
        <end position="140"/>
    </location>
</feature>
<dbReference type="AlphaFoldDB" id="A0A5C6RL75"/>
<dbReference type="EMBL" id="VOOR01000031">
    <property type="protein sequence ID" value="TXB62370.1"/>
    <property type="molecule type" value="Genomic_DNA"/>
</dbReference>
<sequence>MNVLLTGLKNGGQWLARYYLLILLLFAGYRALNLGGRFHRGMIWSDAEGYYLYLRALFVHDDGFEGLDVRTTDQFFNYEGTNKRFTKYTCGVAMLEAPFFGIAHLLALASGRKADGYSDVYLYGLQAAGIFYGFLGLWLLHLSLLRHFKPGVAMMVVTGLFLGTNLYHYVLQEPGMSHVYSFFLFALWFWLAPGFYQKPGPWRSAGMGLLLGLITLIRPTNMLVLLFLGLYDVRSWQGFVVRLQFVAREARHLWLAPLAAALVFLPQLAYWKYLSGDWLIYSYGEEGFNWSAPEFWKVLFDIKNGWLLFSPMMALPLLGGFLGMWRNRYNMGVIMLMWLVTYYLTASWWCWWFGGAFGHRNFVEYYVFLAVPMAWLFSNVMGSRWWLPKIFLVAVWLVLLYYGYMLAVHFRGPHYEWYMWEEVVAYMWELRLDVRYE</sequence>
<proteinExistence type="predicted"/>
<feature type="transmembrane region" description="Helical" evidence="1">
    <location>
        <begin position="251"/>
        <end position="271"/>
    </location>
</feature>
<keyword evidence="3" id="KW-1185">Reference proteome</keyword>
<dbReference type="OrthoDB" id="136762at2"/>
<accession>A0A5C6RL75</accession>
<keyword evidence="1" id="KW-0812">Transmembrane</keyword>
<dbReference type="Proteomes" id="UP000321580">
    <property type="component" value="Unassembled WGS sequence"/>
</dbReference>
<feature type="transmembrane region" description="Helical" evidence="1">
    <location>
        <begin position="208"/>
        <end position="231"/>
    </location>
</feature>
<protein>
    <recommendedName>
        <fullName evidence="4">Glycosyltransferase RgtA/B/C/D-like domain-containing protein</fullName>
    </recommendedName>
</protein>
<feature type="transmembrane region" description="Helical" evidence="1">
    <location>
        <begin position="177"/>
        <end position="196"/>
    </location>
</feature>
<evidence type="ECO:0008006" key="4">
    <source>
        <dbReference type="Google" id="ProtNLM"/>
    </source>
</evidence>